<proteinExistence type="predicted"/>
<sequence>MPLSTSKDTWTEILKYFRVSLSCDNADDIKEKRRIILSIALVCPELVDIALDELWRSLTTLEPIISVFNAPLFESLLEYKGQYGGCWIVLPGKITIGLKSRVTSYLSRIKYLHFPRNLSSREYPLWNTLLSTGFTGPLCPNLRGISIAGMDMPSQAYNLTALASPSLQSIKLQADDTSGTVASSIILDTLNYHGMRMLDITYTGYATYNVLLRIFQFSELRSLTIRATQYQGDLLKSADVQTFGTLAHLTTLDISLDMFQTDLHVARWIENMEQLSILSLQGKWSTVCTCIQGRSFPAVQSLSLILQKSDSRRSSHAASSHLSTIFNAFPSLHSLSLGYQANQIPNDPVISPADISALKERPLRRLEFRYIPLPLSDEDIIGIIQAWPMLERLSIISGSRSKPSSYDARKLLSYASHCAPCLHDMALPLDLSSLTPHYFVSSLSKCPLQRLELSRAQNLPRDLKGMHTLARNLVSLFPRLHTVTSDDSDAGLKDLQMIVKFLQDVISSPPRRLDGSCISITGPAVASYSMKLLESRGIVQPRSSNLR</sequence>
<dbReference type="Gene3D" id="3.80.10.10">
    <property type="entry name" value="Ribonuclease Inhibitor"/>
    <property type="match status" value="1"/>
</dbReference>
<accession>A0A8H7EZE0</accession>
<dbReference type="SUPFAM" id="SSF52047">
    <property type="entry name" value="RNI-like"/>
    <property type="match status" value="1"/>
</dbReference>
<comment type="caution">
    <text evidence="1">The sequence shown here is derived from an EMBL/GenBank/DDBJ whole genome shotgun (WGS) entry which is preliminary data.</text>
</comment>
<protein>
    <recommendedName>
        <fullName evidence="3">F-box domain-containing protein</fullName>
    </recommendedName>
</protein>
<reference evidence="1 2" key="1">
    <citation type="journal article" name="Sci. Rep.">
        <title>Telomere-to-telomere assembled and centromere annotated genomes of the two main subspecies of the button mushroom Agaricus bisporus reveal especially polymorphic chromosome ends.</title>
        <authorList>
            <person name="Sonnenberg A.S.M."/>
            <person name="Sedaghat-Telgerd N."/>
            <person name="Lavrijssen B."/>
            <person name="Ohm R.A."/>
            <person name="Hendrickx P.M."/>
            <person name="Scholtmeijer K."/>
            <person name="Baars J.J.P."/>
            <person name="van Peer A."/>
        </authorList>
    </citation>
    <scope>NUCLEOTIDE SEQUENCE [LARGE SCALE GENOMIC DNA]</scope>
    <source>
        <strain evidence="1 2">H119_p4</strain>
    </source>
</reference>
<name>A0A8H7EZE0_AGABI</name>
<dbReference type="Proteomes" id="UP000629468">
    <property type="component" value="Unassembled WGS sequence"/>
</dbReference>
<organism evidence="1 2">
    <name type="scientific">Agaricus bisporus var. burnettii</name>
    <dbReference type="NCBI Taxonomy" id="192524"/>
    <lineage>
        <taxon>Eukaryota</taxon>
        <taxon>Fungi</taxon>
        <taxon>Dikarya</taxon>
        <taxon>Basidiomycota</taxon>
        <taxon>Agaricomycotina</taxon>
        <taxon>Agaricomycetes</taxon>
        <taxon>Agaricomycetidae</taxon>
        <taxon>Agaricales</taxon>
        <taxon>Agaricineae</taxon>
        <taxon>Agaricaceae</taxon>
        <taxon>Agaricus</taxon>
    </lineage>
</organism>
<dbReference type="EMBL" id="JABXXO010000009">
    <property type="protein sequence ID" value="KAF7770226.1"/>
    <property type="molecule type" value="Genomic_DNA"/>
</dbReference>
<evidence type="ECO:0008006" key="3">
    <source>
        <dbReference type="Google" id="ProtNLM"/>
    </source>
</evidence>
<dbReference type="InterPro" id="IPR032675">
    <property type="entry name" value="LRR_dom_sf"/>
</dbReference>
<evidence type="ECO:0000313" key="2">
    <source>
        <dbReference type="Proteomes" id="UP000629468"/>
    </source>
</evidence>
<evidence type="ECO:0000313" key="1">
    <source>
        <dbReference type="EMBL" id="KAF7770226.1"/>
    </source>
</evidence>
<gene>
    <name evidence="1" type="ORF">Agabi119p4_6200</name>
</gene>
<dbReference type="AlphaFoldDB" id="A0A8H7EZE0"/>